<reference evidence="1" key="1">
    <citation type="submission" date="2022-08" db="EMBL/GenBank/DDBJ databases">
        <title>The genomic sequence of strain Paenibacillus sp. SCIV0701.</title>
        <authorList>
            <person name="Zhao H."/>
        </authorList>
    </citation>
    <scope>NUCLEOTIDE SEQUENCE</scope>
    <source>
        <strain evidence="1">SCIV0701</strain>
    </source>
</reference>
<evidence type="ECO:0000313" key="2">
    <source>
        <dbReference type="Proteomes" id="UP001141950"/>
    </source>
</evidence>
<proteinExistence type="predicted"/>
<comment type="caution">
    <text evidence="1">The sequence shown here is derived from an EMBL/GenBank/DDBJ whole genome shotgun (WGS) entry which is preliminary data.</text>
</comment>
<dbReference type="RefSeq" id="WP_257444033.1">
    <property type="nucleotide sequence ID" value="NZ_JANIPJ010000003.1"/>
</dbReference>
<sequence>MADIRLEAEAARKKHWEKPLLEVLSVADTAYCEFVFNPETGFYQELCHGS</sequence>
<dbReference type="Proteomes" id="UP001141950">
    <property type="component" value="Unassembled WGS sequence"/>
</dbReference>
<organism evidence="1 2">
    <name type="scientific">Paenibacillus soyae</name>
    <dbReference type="NCBI Taxonomy" id="2969249"/>
    <lineage>
        <taxon>Bacteria</taxon>
        <taxon>Bacillati</taxon>
        <taxon>Bacillota</taxon>
        <taxon>Bacilli</taxon>
        <taxon>Bacillales</taxon>
        <taxon>Paenibacillaceae</taxon>
        <taxon>Paenibacillus</taxon>
    </lineage>
</organism>
<gene>
    <name evidence="1" type="ORF">NQZ67_06885</name>
</gene>
<dbReference type="EMBL" id="JANIPJ010000003">
    <property type="protein sequence ID" value="MCR2803608.1"/>
    <property type="molecule type" value="Genomic_DNA"/>
</dbReference>
<name>A0A9X2MKI2_9BACL</name>
<protein>
    <submittedName>
        <fullName evidence="1">Uncharacterized protein</fullName>
    </submittedName>
</protein>
<evidence type="ECO:0000313" key="1">
    <source>
        <dbReference type="EMBL" id="MCR2803608.1"/>
    </source>
</evidence>
<keyword evidence="2" id="KW-1185">Reference proteome</keyword>
<accession>A0A9X2MKI2</accession>
<dbReference type="AlphaFoldDB" id="A0A9X2MKI2"/>